<feature type="domain" description="Fibronectin type-III" evidence="5">
    <location>
        <begin position="426"/>
        <end position="512"/>
    </location>
</feature>
<sequence>MKKITLVIFMSLLSFLGYAQFPESFDTGIPATWNVSDNGLGTPQNWTTTSTLFLPTHGGAQHAIANRGAIGAGNTSENWLVTPQITLPANGQLRFWTKMTISGDSGTLYQLRVSTTSQTNHASFTTIQQWTESELETAMAAGGSSAYNVYGEIVKNLTPAYTAGQTLWIAFVKVNEQTGATVEGDRWLIDDVNLVQQCVDPLTLNATSITSTSAQLSWTSPGPATSWDIEMVASPGTPTGIPTATGVTNPYTYTGLTPGTQYSFYVRSVCGVGNTSNWVGPFIFLTTPLGQVCSGPIPITTLPYTHTSNTNLYGDDYNASAGTGCGTAGNYLNGDDVVYSFTPTFTGLVDISMTPTANASGLFVYSSCANIGVSCMAGVSNTGGGIRNIPNFAVTAGTTYYIVISTNGTPQSTGYTLVLQQVNCAQPTALTATGITASGVTLGWTSAFSAFEYVIQPAGTGLPMGAGTPSANPVTVNTLNSNTQYEYYVRTDCGGGLYSIWAGPFTFRTLCGPIAVPFFEGFNGTPASPTEICWTVLNVNADANAWNMNYATTPYEGDQAASIVSSTSTNNDWLISPQLVLNGNQRLRYRYRVASAASACNFEVKVSTGGPVEANFTTTIVPQASYTNVTYLEKFVNLTGITGNVNIGWHVAPGANGSRIFIDAVIVEDIPPCPQPIDVTVSTITPTTATINWTPGSTETSWQVVVQPTGSPAPTLATQGTTVNTPPPYIATGLLGSTTYDVYVLANCGANGPSVWTGPITFTTLIAPPVCGGTFFDTGGSTAAYANNENSTWTIFPVNPGDVVTVTFTSFNVQATSDGMYVYNGNSTAAPQFSSTNGAGTPLNLPGAYWGTTVPGPFTSSAADGSLTFNFVSNGSTTAAGWAANVTCGPRPTCAAPLSISQSALTYNSVNLAWTGGSATAWEVIAVPCGSPRPTGATAGWVPASTNPFTLTGLTGSTCYDFYVRGICSPTDASTVVGPVTATTPVTPPICGGNFYDSGGPSASYAASENRTVTICPSTPGDLVTVTFTSFATENNFDFLRVYDGNSAAAPLLATLTGTALPPSFTSSATNGCLTFVFTSDSSVQSAGWAANVTCAPPPTCPRPTGLTATAVTNVSATLGWTNVGPATAWQVIALPCGSPIPTAATPGWVPAPTNPFVLTGLNQATCYNFYVMAVCSPTDSSTPSNAYTATTQVTPPACGGNFYDTGGPSASYAANANSTVTICPTNPGDVVTVTFSAFATENNFDFLRVYDGNSAAAPLLATLTGTTIPPAFTSSSVDGCLTFVFTSDGSVQSAGWAASVTCSPAPTCPRKPINLTATQVTSTSALLGWTETGTATQWQVLVLPAGSPVPVPGTTGIIVNSNPALITGLNPSTTYTFFVSALCTPTDASYWSNGFTFTTAPANDECATATFVPVNANAFCNQTVPGTLSLATGSVGTPIAPCVGTADDDVWYQFIATNSYLNVSLQNVAGSTTNLNFAVYTGSCAGLTQFFCSAAGALQGTLNGLTVGQTYYIRVYSNAATPQTTTFNLCISTPSTCATASTVCSITYGNTTGVTSLGTIGCLSSSPNPTYFTIQVGTSGPINFELTQSSPGSATPNLDVDYAAWGPFTSQAAGCAAGIPFIPPVNTNPSGDPQDHGCSFSAAPIEQFNIPNALAGQFYIILITNYSNQSGSISLNQTNAGQPGAGVTICCPDANFSYVPGTYCKGTSANPVATIATGSLAGTFSSPNPAVVFVNTATGEINLAATPAGNYIIYNTVAATASCGVKTYSYVITIVEPALATIAYGASSYCNNLVGTQPVTVTGTPGGTFAVTPVGLLINANTGAITPVGSVPGTYTVSYNFPVTTGCGVTSFTTTVTINATPNPAPTVVQPTCTTPTGTVTVLPTAATYEYSIDGGTTYLATNVFSGLTPNTYSVVIRDTTTGCISAPFPVTVNAVPVAPVAPTTTLVQPTCIAGGQITVTSPLNGAVVYNNLFISEVTDANTGSLTYIEIYNGTGAAVNLANYRLKIYNNGSGTASCDFALTGTLANNAVHVVKVSSDANIAGVTPNQSVTTCAGVNIDDNIRLTTSAGVEIDNWGRRDGIAFTPNNQPGYTYRRLATVTAPSNTWNPADWSAIDPEVYTNVGSFTPATSNYQFSIDGVTYQTSNVFTNVPAGTYNVTVMDMVTGCISNATVVVLNTPVVPVAPTVTATSPTTCAVPTGSLTVTAPVGASYEYSIDGVTYQAATSFTGLVPGTYNVIVRDVANGCISTATSATILPAPGSPAAPTASVTVQPTCIVTTGTIVVTAPLGATLEYSIDGVTYQSGTTFAGLLPGTYNVSVHDTASGCISSATTLTVNPIPANPAAPTASVTVQPTCTTPTGTIEVTAPVGATYEYSIDGVTYQSGVTFAGLTPGNYNVTVRDITTGCISSATVVTVDPIPANPAAPTASVTVQPTCAVPTGTIEVTAPVGATFEYSVDGVTYQVSTTFAGLTPATYNVMVRDVVTGCVSSATPVTIVPVAGAPVAPTASTTVQPTCAVPTGTIVVTAPLSANYEYSVNGTTYQAGTTFAGLASGTYSVTVRDITTGCISPITVVVVDPIPASPLVPSVTVTVQPTCTSPTASIEITSPLGANYEYNVDASVFQASPIFTGITAGIHTVTVRDNVTGCTAQTSIEIIAPVSPDTPGLVVNTQPVCNDLTGSIEVLSPIGANYQYAINGGIYQNNPIFAGLNEGIYAITVMDVVTGCISQVASIDVQDLGCTIPRGISPNGDGKNDAFDISTLNVTKLSIFNRYGVATYTYGSGYTNQWHGQSNSGQELPDGTYYYVIDTTDGQTRTGWVYINRER</sequence>
<dbReference type="PROSITE" id="PS01180">
    <property type="entry name" value="CUB"/>
    <property type="match status" value="2"/>
</dbReference>
<dbReference type="PROSITE" id="PS50853">
    <property type="entry name" value="FN3"/>
    <property type="match status" value="6"/>
</dbReference>
<dbReference type="Gene3D" id="2.60.40.10">
    <property type="entry name" value="Immunoglobulins"/>
    <property type="match status" value="6"/>
</dbReference>
<evidence type="ECO:0000259" key="4">
    <source>
        <dbReference type="PROSITE" id="PS01180"/>
    </source>
</evidence>
<dbReference type="Gene3D" id="2.60.120.290">
    <property type="entry name" value="Spermadhesin, CUB domain"/>
    <property type="match status" value="3"/>
</dbReference>
<feature type="domain" description="CUB" evidence="4">
    <location>
        <begin position="991"/>
        <end position="1096"/>
    </location>
</feature>
<dbReference type="Pfam" id="PF23759">
    <property type="entry name" value="GBD_T9SS_assoc"/>
    <property type="match status" value="2"/>
</dbReference>
<dbReference type="InterPro" id="IPR036116">
    <property type="entry name" value="FN3_sf"/>
</dbReference>
<evidence type="ECO:0000256" key="1">
    <source>
        <dbReference type="ARBA" id="ARBA00022737"/>
    </source>
</evidence>
<evidence type="ECO:0000313" key="7">
    <source>
        <dbReference type="EMBL" id="TWI13295.1"/>
    </source>
</evidence>
<keyword evidence="3" id="KW-0732">Signal</keyword>
<name>A0A562M027_9FLAO</name>
<accession>A0A562M027</accession>
<feature type="domain" description="CUB" evidence="4">
    <location>
        <begin position="1176"/>
        <end position="1304"/>
    </location>
</feature>
<dbReference type="InterPro" id="IPR000859">
    <property type="entry name" value="CUB_dom"/>
</dbReference>
<dbReference type="Pfam" id="PF00932">
    <property type="entry name" value="LTD"/>
    <property type="match status" value="1"/>
</dbReference>
<dbReference type="Pfam" id="PF13585">
    <property type="entry name" value="CHU_C"/>
    <property type="match status" value="1"/>
</dbReference>
<keyword evidence="1" id="KW-0677">Repeat</keyword>
<proteinExistence type="predicted"/>
<dbReference type="SUPFAM" id="SSF49265">
    <property type="entry name" value="Fibronectin type III"/>
    <property type="match status" value="6"/>
</dbReference>
<evidence type="ECO:0000313" key="8">
    <source>
        <dbReference type="Proteomes" id="UP000319848"/>
    </source>
</evidence>
<dbReference type="InterPro" id="IPR001322">
    <property type="entry name" value="Lamin_tail_dom"/>
</dbReference>
<dbReference type="Proteomes" id="UP000319848">
    <property type="component" value="Unassembled WGS sequence"/>
</dbReference>
<gene>
    <name evidence="7" type="ORF">IP98_01278</name>
</gene>
<dbReference type="Gene3D" id="2.60.120.200">
    <property type="match status" value="2"/>
</dbReference>
<dbReference type="InterPro" id="IPR011628">
    <property type="entry name" value="Cleaved_adhesin"/>
</dbReference>
<dbReference type="Pfam" id="PF07675">
    <property type="entry name" value="Cleaved_Adhesin"/>
    <property type="match status" value="2"/>
</dbReference>
<evidence type="ECO:0000256" key="2">
    <source>
        <dbReference type="ARBA" id="ARBA00023157"/>
    </source>
</evidence>
<dbReference type="PANTHER" id="PTHR24251">
    <property type="entry name" value="OVOCHYMASE-RELATED"/>
    <property type="match status" value="1"/>
</dbReference>
<dbReference type="Pfam" id="PF00431">
    <property type="entry name" value="CUB"/>
    <property type="match status" value="2"/>
</dbReference>
<dbReference type="OrthoDB" id="608579at2"/>
<dbReference type="SMART" id="SM00060">
    <property type="entry name" value="FN3"/>
    <property type="match status" value="7"/>
</dbReference>
<evidence type="ECO:0000256" key="3">
    <source>
        <dbReference type="SAM" id="SignalP"/>
    </source>
</evidence>
<keyword evidence="8" id="KW-1185">Reference proteome</keyword>
<keyword evidence="2" id="KW-1015">Disulfide bond</keyword>
<dbReference type="InterPro" id="IPR013783">
    <property type="entry name" value="Ig-like_fold"/>
</dbReference>
<feature type="domain" description="Fibronectin type-III" evidence="5">
    <location>
        <begin position="896"/>
        <end position="987"/>
    </location>
</feature>
<dbReference type="Pfam" id="PF00041">
    <property type="entry name" value="fn3"/>
    <property type="match status" value="2"/>
</dbReference>
<dbReference type="NCBIfam" id="NF038128">
    <property type="entry name" value="choice_anch_J"/>
    <property type="match status" value="2"/>
</dbReference>
<dbReference type="EMBL" id="VLKQ01000004">
    <property type="protein sequence ID" value="TWI13295.1"/>
    <property type="molecule type" value="Genomic_DNA"/>
</dbReference>
<dbReference type="SUPFAM" id="SSF49854">
    <property type="entry name" value="Spermadhesin, CUB domain"/>
    <property type="match status" value="3"/>
</dbReference>
<feature type="domain" description="LTD" evidence="6">
    <location>
        <begin position="1957"/>
        <end position="2097"/>
    </location>
</feature>
<feature type="domain" description="Fibronectin type-III" evidence="5">
    <location>
        <begin position="675"/>
        <end position="767"/>
    </location>
</feature>
<dbReference type="InterPro" id="IPR003961">
    <property type="entry name" value="FN3_dom"/>
</dbReference>
<dbReference type="InterPro" id="IPR035914">
    <property type="entry name" value="Sperma_CUB_dom_sf"/>
</dbReference>
<dbReference type="InterPro" id="IPR056600">
    <property type="entry name" value="GBD_T9SS_assoc"/>
</dbReference>
<evidence type="ECO:0000259" key="6">
    <source>
        <dbReference type="PROSITE" id="PS51841"/>
    </source>
</evidence>
<dbReference type="CDD" id="cd00041">
    <property type="entry name" value="CUB"/>
    <property type="match status" value="3"/>
</dbReference>
<dbReference type="SMART" id="SM00042">
    <property type="entry name" value="CUB"/>
    <property type="match status" value="3"/>
</dbReference>
<dbReference type="PANTHER" id="PTHR24251:SF37">
    <property type="entry name" value="CUB DOMAIN-CONTAINING PROTEIN"/>
    <property type="match status" value="1"/>
</dbReference>
<feature type="domain" description="Fibronectin type-III" evidence="5">
    <location>
        <begin position="1312"/>
        <end position="1403"/>
    </location>
</feature>
<protein>
    <submittedName>
        <fullName evidence="7">Gliding motility-associated-like protein</fullName>
    </submittedName>
</protein>
<feature type="signal peptide" evidence="3">
    <location>
        <begin position="1"/>
        <end position="19"/>
    </location>
</feature>
<dbReference type="PROSITE" id="PS51841">
    <property type="entry name" value="LTD"/>
    <property type="match status" value="1"/>
</dbReference>
<dbReference type="InterPro" id="IPR026341">
    <property type="entry name" value="T9SS_type_B"/>
</dbReference>
<organism evidence="7 8">
    <name type="scientific">Flavobacterium cauense R2A-7</name>
    <dbReference type="NCBI Taxonomy" id="1341154"/>
    <lineage>
        <taxon>Bacteria</taxon>
        <taxon>Pseudomonadati</taxon>
        <taxon>Bacteroidota</taxon>
        <taxon>Flavobacteriia</taxon>
        <taxon>Flavobacteriales</taxon>
        <taxon>Flavobacteriaceae</taxon>
        <taxon>Flavobacterium</taxon>
    </lineage>
</organism>
<dbReference type="CDD" id="cd00063">
    <property type="entry name" value="FN3"/>
    <property type="match status" value="4"/>
</dbReference>
<dbReference type="NCBIfam" id="TIGR04131">
    <property type="entry name" value="Bac_Flav_CTERM"/>
    <property type="match status" value="1"/>
</dbReference>
<feature type="domain" description="Fibronectin type-III" evidence="5">
    <location>
        <begin position="200"/>
        <end position="290"/>
    </location>
</feature>
<feature type="chain" id="PRO_5021886861" evidence="3">
    <location>
        <begin position="20"/>
        <end position="2824"/>
    </location>
</feature>
<dbReference type="RefSeq" id="WP_144680555.1">
    <property type="nucleotide sequence ID" value="NZ_VLKQ01000004.1"/>
</dbReference>
<evidence type="ECO:0000259" key="5">
    <source>
        <dbReference type="PROSITE" id="PS50853"/>
    </source>
</evidence>
<reference evidence="7 8" key="1">
    <citation type="journal article" date="2015" name="Stand. Genomic Sci.">
        <title>Genomic Encyclopedia of Bacterial and Archaeal Type Strains, Phase III: the genomes of soil and plant-associated and newly described type strains.</title>
        <authorList>
            <person name="Whitman W.B."/>
            <person name="Woyke T."/>
            <person name="Klenk H.P."/>
            <person name="Zhou Y."/>
            <person name="Lilburn T.G."/>
            <person name="Beck B.J."/>
            <person name="De Vos P."/>
            <person name="Vandamme P."/>
            <person name="Eisen J.A."/>
            <person name="Garrity G."/>
            <person name="Hugenholtz P."/>
            <person name="Kyrpides N.C."/>
        </authorList>
    </citation>
    <scope>NUCLEOTIDE SEQUENCE [LARGE SCALE GENOMIC DNA]</scope>
    <source>
        <strain evidence="7 8">CGMCC 1.7270</strain>
    </source>
</reference>
<comment type="caution">
    <text evidence="7">The sequence shown here is derived from an EMBL/GenBank/DDBJ whole genome shotgun (WGS) entry which is preliminary data.</text>
</comment>
<feature type="domain" description="Fibronectin type-III" evidence="5">
    <location>
        <begin position="1103"/>
        <end position="1198"/>
    </location>
</feature>